<dbReference type="PANTHER" id="PTHR11439">
    <property type="entry name" value="GAG-POL-RELATED RETROTRANSPOSON"/>
    <property type="match status" value="1"/>
</dbReference>
<evidence type="ECO:0000313" key="1">
    <source>
        <dbReference type="EMBL" id="KAJ8767411.1"/>
    </source>
</evidence>
<sequence>MLSSFSLTFYVKDLGLAKYFLGLEIARSSTGLYINQRKYVLDLLSDAGLTGAKPVCTPLPKGLKLSADSGSLLEDVGQYRRLIGRLLYLGFTRPDITFAVQQLSQFVNAPCQAHWDAAMHLLRYLKSCPSKGLFFPASAVSSMPADSSPYSLVAFSDADWGSCVDTRRSISGFCIFLGHSLVSWKSKKQATVSRSSAEAEYRSMASTVCGSSYYCQSGVS</sequence>
<proteinExistence type="predicted"/>
<dbReference type="SUPFAM" id="SSF56672">
    <property type="entry name" value="DNA/RNA polymerases"/>
    <property type="match status" value="1"/>
</dbReference>
<name>A0AAV8TKK4_9ROSI</name>
<dbReference type="AlphaFoldDB" id="A0AAV8TKK4"/>
<accession>A0AAV8TKK4</accession>
<dbReference type="EMBL" id="JAIWQS010000004">
    <property type="protein sequence ID" value="KAJ8767411.1"/>
    <property type="molecule type" value="Genomic_DNA"/>
</dbReference>
<reference evidence="1 2" key="1">
    <citation type="submission" date="2021-09" db="EMBL/GenBank/DDBJ databases">
        <title>Genomic insights and catalytic innovation underlie evolution of tropane alkaloids biosynthesis.</title>
        <authorList>
            <person name="Wang Y.-J."/>
            <person name="Tian T."/>
            <person name="Huang J.-P."/>
            <person name="Huang S.-X."/>
        </authorList>
    </citation>
    <scope>NUCLEOTIDE SEQUENCE [LARGE SCALE GENOMIC DNA]</scope>
    <source>
        <strain evidence="1">KIB-2018</strain>
        <tissue evidence="1">Leaf</tissue>
    </source>
</reference>
<dbReference type="CDD" id="cd09272">
    <property type="entry name" value="RNase_HI_RT_Ty1"/>
    <property type="match status" value="1"/>
</dbReference>
<dbReference type="PANTHER" id="PTHR11439:SF465">
    <property type="entry name" value="REVERSE TRANSCRIPTASE TY1_COPIA-TYPE DOMAIN-CONTAINING PROTEIN"/>
    <property type="match status" value="1"/>
</dbReference>
<gene>
    <name evidence="1" type="ORF">K2173_017455</name>
</gene>
<comment type="caution">
    <text evidence="1">The sequence shown here is derived from an EMBL/GenBank/DDBJ whole genome shotgun (WGS) entry which is preliminary data.</text>
</comment>
<protein>
    <recommendedName>
        <fullName evidence="3">Reverse transcriptase Ty1/copia-type domain-containing protein</fullName>
    </recommendedName>
</protein>
<dbReference type="InterPro" id="IPR043502">
    <property type="entry name" value="DNA/RNA_pol_sf"/>
</dbReference>
<organism evidence="1 2">
    <name type="scientific">Erythroxylum novogranatense</name>
    <dbReference type="NCBI Taxonomy" id="1862640"/>
    <lineage>
        <taxon>Eukaryota</taxon>
        <taxon>Viridiplantae</taxon>
        <taxon>Streptophyta</taxon>
        <taxon>Embryophyta</taxon>
        <taxon>Tracheophyta</taxon>
        <taxon>Spermatophyta</taxon>
        <taxon>Magnoliopsida</taxon>
        <taxon>eudicotyledons</taxon>
        <taxon>Gunneridae</taxon>
        <taxon>Pentapetalae</taxon>
        <taxon>rosids</taxon>
        <taxon>fabids</taxon>
        <taxon>Malpighiales</taxon>
        <taxon>Erythroxylaceae</taxon>
        <taxon>Erythroxylum</taxon>
    </lineage>
</organism>
<evidence type="ECO:0000313" key="2">
    <source>
        <dbReference type="Proteomes" id="UP001159364"/>
    </source>
</evidence>
<keyword evidence="2" id="KW-1185">Reference proteome</keyword>
<dbReference type="Proteomes" id="UP001159364">
    <property type="component" value="Linkage Group LG04"/>
</dbReference>
<evidence type="ECO:0008006" key="3">
    <source>
        <dbReference type="Google" id="ProtNLM"/>
    </source>
</evidence>